<dbReference type="InterPro" id="IPR001810">
    <property type="entry name" value="F-box_dom"/>
</dbReference>
<dbReference type="Gramene" id="KFK27927">
    <property type="protein sequence ID" value="KFK27927"/>
    <property type="gene ID" value="AALP_AA8G448800"/>
</dbReference>
<dbReference type="Pfam" id="PF00646">
    <property type="entry name" value="F-box"/>
    <property type="match status" value="1"/>
</dbReference>
<proteinExistence type="predicted"/>
<evidence type="ECO:0000313" key="2">
    <source>
        <dbReference type="EMBL" id="KFK27927.1"/>
    </source>
</evidence>
<protein>
    <recommendedName>
        <fullName evidence="1">F-box domain-containing protein</fullName>
    </recommendedName>
</protein>
<evidence type="ECO:0000313" key="3">
    <source>
        <dbReference type="Proteomes" id="UP000029120"/>
    </source>
</evidence>
<evidence type="ECO:0000259" key="1">
    <source>
        <dbReference type="PROSITE" id="PS50181"/>
    </source>
</evidence>
<dbReference type="PANTHER" id="PTHR32212:SF373">
    <property type="entry name" value="F-BOX_LRR-REPEAT PROTEIN 25-LIKE"/>
    <property type="match status" value="1"/>
</dbReference>
<sequence>MEQCSDESSRKRSVVGEDRISELPEPLILQILSSLPTKDVVATSVLSKRWGSFWKVV</sequence>
<reference evidence="3" key="1">
    <citation type="journal article" date="2015" name="Nat. Plants">
        <title>Genome expansion of Arabis alpina linked with retrotransposition and reduced symmetric DNA methylation.</title>
        <authorList>
            <person name="Willing E.M."/>
            <person name="Rawat V."/>
            <person name="Mandakova T."/>
            <person name="Maumus F."/>
            <person name="James G.V."/>
            <person name="Nordstroem K.J."/>
            <person name="Becker C."/>
            <person name="Warthmann N."/>
            <person name="Chica C."/>
            <person name="Szarzynska B."/>
            <person name="Zytnicki M."/>
            <person name="Albani M.C."/>
            <person name="Kiefer C."/>
            <person name="Bergonzi S."/>
            <person name="Castaings L."/>
            <person name="Mateos J.L."/>
            <person name="Berns M.C."/>
            <person name="Bujdoso N."/>
            <person name="Piofczyk T."/>
            <person name="de Lorenzo L."/>
            <person name="Barrero-Sicilia C."/>
            <person name="Mateos I."/>
            <person name="Piednoel M."/>
            <person name="Hagmann J."/>
            <person name="Chen-Min-Tao R."/>
            <person name="Iglesias-Fernandez R."/>
            <person name="Schuster S.C."/>
            <person name="Alonso-Blanco C."/>
            <person name="Roudier F."/>
            <person name="Carbonero P."/>
            <person name="Paz-Ares J."/>
            <person name="Davis S.J."/>
            <person name="Pecinka A."/>
            <person name="Quesneville H."/>
            <person name="Colot V."/>
            <person name="Lysak M.A."/>
            <person name="Weigel D."/>
            <person name="Coupland G."/>
            <person name="Schneeberger K."/>
        </authorList>
    </citation>
    <scope>NUCLEOTIDE SEQUENCE [LARGE SCALE GENOMIC DNA]</scope>
    <source>
        <strain evidence="3">cv. Pajares</strain>
    </source>
</reference>
<dbReference type="Gene3D" id="1.20.1280.50">
    <property type="match status" value="1"/>
</dbReference>
<accession>A0A087GDH5</accession>
<dbReference type="InterPro" id="IPR036047">
    <property type="entry name" value="F-box-like_dom_sf"/>
</dbReference>
<dbReference type="SUPFAM" id="SSF81383">
    <property type="entry name" value="F-box domain"/>
    <property type="match status" value="1"/>
</dbReference>
<name>A0A087GDH5_ARAAL</name>
<gene>
    <name evidence="2" type="ordered locus">AALP_Aa8g448800</name>
</gene>
<organism evidence="2 3">
    <name type="scientific">Arabis alpina</name>
    <name type="common">Alpine rock-cress</name>
    <dbReference type="NCBI Taxonomy" id="50452"/>
    <lineage>
        <taxon>Eukaryota</taxon>
        <taxon>Viridiplantae</taxon>
        <taxon>Streptophyta</taxon>
        <taxon>Embryophyta</taxon>
        <taxon>Tracheophyta</taxon>
        <taxon>Spermatophyta</taxon>
        <taxon>Magnoliopsida</taxon>
        <taxon>eudicotyledons</taxon>
        <taxon>Gunneridae</taxon>
        <taxon>Pentapetalae</taxon>
        <taxon>rosids</taxon>
        <taxon>malvids</taxon>
        <taxon>Brassicales</taxon>
        <taxon>Brassicaceae</taxon>
        <taxon>Arabideae</taxon>
        <taxon>Arabis</taxon>
    </lineage>
</organism>
<feature type="domain" description="F-box" evidence="1">
    <location>
        <begin position="17"/>
        <end position="57"/>
    </location>
</feature>
<dbReference type="CDD" id="cd22160">
    <property type="entry name" value="F-box_AtFBL13-like"/>
    <property type="match status" value="1"/>
</dbReference>
<dbReference type="PANTHER" id="PTHR32212">
    <property type="entry name" value="CYCLIN-LIKE F-BOX"/>
    <property type="match status" value="1"/>
</dbReference>
<dbReference type="Proteomes" id="UP000029120">
    <property type="component" value="Chromosome 8"/>
</dbReference>
<dbReference type="OrthoDB" id="612216at2759"/>
<keyword evidence="3" id="KW-1185">Reference proteome</keyword>
<dbReference type="AlphaFoldDB" id="A0A087GDH5"/>
<dbReference type="PROSITE" id="PS50181">
    <property type="entry name" value="FBOX"/>
    <property type="match status" value="1"/>
</dbReference>
<dbReference type="EMBL" id="CM002876">
    <property type="protein sequence ID" value="KFK27927.1"/>
    <property type="molecule type" value="Genomic_DNA"/>
</dbReference>
<dbReference type="OMA" id="MEQCSDE"/>
<dbReference type="InterPro" id="IPR053781">
    <property type="entry name" value="F-box_AtFBL13-like"/>
</dbReference>